<dbReference type="Proteomes" id="UP000770015">
    <property type="component" value="Unassembled WGS sequence"/>
</dbReference>
<proteinExistence type="predicted"/>
<dbReference type="EMBL" id="JAGSXJ010000011">
    <property type="protein sequence ID" value="KAH6687175.1"/>
    <property type="molecule type" value="Genomic_DNA"/>
</dbReference>
<sequence>MCYCGLVNASARRSPSRPNLLAHLASDSTIGGYQGQAMVPLSRSAPRPTDSDRDISLGNSPNEHPNPKDGRLWPQSPIVFDLTAKGRRFTGKATSGSVAHSCQVTWPSRHCSLESDSCSGQTVWSGRARSPATRSRLRFGNPTGKVLTPGSQYGIEIIRHTDMEPGQPRHIPHQPLGVAVQAIRAALPNGSPGSHPRLCSM</sequence>
<accession>A0A9P9ABR7</accession>
<feature type="region of interest" description="Disordered" evidence="1">
    <location>
        <begin position="40"/>
        <end position="74"/>
    </location>
</feature>
<evidence type="ECO:0000313" key="2">
    <source>
        <dbReference type="EMBL" id="KAH6687175.1"/>
    </source>
</evidence>
<gene>
    <name evidence="2" type="ORF">F5X68DRAFT_8916</name>
</gene>
<reference evidence="2" key="1">
    <citation type="journal article" date="2021" name="Nat. Commun.">
        <title>Genetic determinants of endophytism in the Arabidopsis root mycobiome.</title>
        <authorList>
            <person name="Mesny F."/>
            <person name="Miyauchi S."/>
            <person name="Thiergart T."/>
            <person name="Pickel B."/>
            <person name="Atanasova L."/>
            <person name="Karlsson M."/>
            <person name="Huettel B."/>
            <person name="Barry K.W."/>
            <person name="Haridas S."/>
            <person name="Chen C."/>
            <person name="Bauer D."/>
            <person name="Andreopoulos W."/>
            <person name="Pangilinan J."/>
            <person name="LaButti K."/>
            <person name="Riley R."/>
            <person name="Lipzen A."/>
            <person name="Clum A."/>
            <person name="Drula E."/>
            <person name="Henrissat B."/>
            <person name="Kohler A."/>
            <person name="Grigoriev I.V."/>
            <person name="Martin F.M."/>
            <person name="Hacquard S."/>
        </authorList>
    </citation>
    <scope>NUCLEOTIDE SEQUENCE</scope>
    <source>
        <strain evidence="2">MPI-SDFR-AT-0117</strain>
    </source>
</reference>
<protein>
    <submittedName>
        <fullName evidence="2">Uncharacterized protein</fullName>
    </submittedName>
</protein>
<comment type="caution">
    <text evidence="2">The sequence shown here is derived from an EMBL/GenBank/DDBJ whole genome shotgun (WGS) entry which is preliminary data.</text>
</comment>
<organism evidence="2 3">
    <name type="scientific">Plectosphaerella plurivora</name>
    <dbReference type="NCBI Taxonomy" id="936078"/>
    <lineage>
        <taxon>Eukaryota</taxon>
        <taxon>Fungi</taxon>
        <taxon>Dikarya</taxon>
        <taxon>Ascomycota</taxon>
        <taxon>Pezizomycotina</taxon>
        <taxon>Sordariomycetes</taxon>
        <taxon>Hypocreomycetidae</taxon>
        <taxon>Glomerellales</taxon>
        <taxon>Plectosphaerellaceae</taxon>
        <taxon>Plectosphaerella</taxon>
    </lineage>
</organism>
<evidence type="ECO:0000313" key="3">
    <source>
        <dbReference type="Proteomes" id="UP000770015"/>
    </source>
</evidence>
<evidence type="ECO:0000256" key="1">
    <source>
        <dbReference type="SAM" id="MobiDB-lite"/>
    </source>
</evidence>
<dbReference type="AlphaFoldDB" id="A0A9P9ABR7"/>
<name>A0A9P9ABR7_9PEZI</name>
<keyword evidence="3" id="KW-1185">Reference proteome</keyword>